<feature type="compositionally biased region" description="Polar residues" evidence="8">
    <location>
        <begin position="70"/>
        <end position="89"/>
    </location>
</feature>
<feature type="region of interest" description="Disordered" evidence="8">
    <location>
        <begin position="161"/>
        <end position="186"/>
    </location>
</feature>
<keyword evidence="4" id="KW-0805">Transcription regulation</keyword>
<evidence type="ECO:0000256" key="5">
    <source>
        <dbReference type="ARBA" id="ARBA00023125"/>
    </source>
</evidence>
<dbReference type="InterPro" id="IPR007219">
    <property type="entry name" value="XnlR_reg_dom"/>
</dbReference>
<keyword evidence="5" id="KW-0238">DNA-binding</keyword>
<evidence type="ECO:0000313" key="11">
    <source>
        <dbReference type="Proteomes" id="UP001163105"/>
    </source>
</evidence>
<evidence type="ECO:0000256" key="3">
    <source>
        <dbReference type="ARBA" id="ARBA00022833"/>
    </source>
</evidence>
<keyword evidence="3" id="KW-0862">Zinc</keyword>
<proteinExistence type="predicted"/>
<dbReference type="PANTHER" id="PTHR47782:SF12">
    <property type="entry name" value="ZN(II)2CYS6 TRANSCRIPTION FACTOR (EUROFUNG)"/>
    <property type="match status" value="1"/>
</dbReference>
<dbReference type="GO" id="GO:0000981">
    <property type="term" value="F:DNA-binding transcription factor activity, RNA polymerase II-specific"/>
    <property type="evidence" value="ECO:0007669"/>
    <property type="project" value="TreeGrafter"/>
</dbReference>
<dbReference type="EMBL" id="JAQHRD010000001">
    <property type="protein sequence ID" value="KAJ6447310.1"/>
    <property type="molecule type" value="Genomic_DNA"/>
</dbReference>
<keyword evidence="7" id="KW-0539">Nucleus</keyword>
<dbReference type="GO" id="GO:0043565">
    <property type="term" value="F:sequence-specific DNA binding"/>
    <property type="evidence" value="ECO:0007669"/>
    <property type="project" value="TreeGrafter"/>
</dbReference>
<evidence type="ECO:0000256" key="1">
    <source>
        <dbReference type="ARBA" id="ARBA00004123"/>
    </source>
</evidence>
<dbReference type="GO" id="GO:0008270">
    <property type="term" value="F:zinc ion binding"/>
    <property type="evidence" value="ECO:0007669"/>
    <property type="project" value="InterPro"/>
</dbReference>
<dbReference type="Proteomes" id="UP001163105">
    <property type="component" value="Unassembled WGS sequence"/>
</dbReference>
<evidence type="ECO:0000256" key="4">
    <source>
        <dbReference type="ARBA" id="ARBA00023015"/>
    </source>
</evidence>
<dbReference type="GO" id="GO:0006351">
    <property type="term" value="P:DNA-templated transcription"/>
    <property type="evidence" value="ECO:0007669"/>
    <property type="project" value="InterPro"/>
</dbReference>
<sequence>MRQTLARAEKKYGVAHYYYTHVASAQDTQAVGTAPRLTYNEAQRRTQWLEGEFLRKFGVDCTNVPTGVQLQGMQSTSNDPAGGISQLQSPRARRASVQGSSNGPGHATGSDAASPDRNESVPEISLLALNATGELRYLGPSSGAVFANYAMALVRSIAASSTKRRRHGPARAATETPLMSGDNEQQHCLSPHETRLLLQSYNMWVHPLYPLLDPEFLDDLVSRCSAFPSSRDAPPAQGQELGIFYLVMALGSLNHTNTVKQLQLGPSTAVLSERAASPAHLYSEASRHFVDSVEHMQLRPSISFIQIMLLVCIYSFSGPIGSSQWQLAGLAMRTAVEIGLHCSLRGWQASSKDIDDRNRVFWTAYAIEISLAYNLGRPPSIGQEHITAKLPDITSRDTALGVHHIRHRQIQARIVSQVYYGNDQGNGDLREMQQSRIASLQSELDEWRLALDDICPRDSDAQYPRSHQFEFLADDTLAFVSKELTTHVPADSGYSFRRQDGIDSSLVVGQSLPEAAPALDQNAITGWENLDLFNDFLGIDDSQTFWGPFAPELDSFDYNSRMLLG</sequence>
<dbReference type="GO" id="GO:0045944">
    <property type="term" value="P:positive regulation of transcription by RNA polymerase II"/>
    <property type="evidence" value="ECO:0007669"/>
    <property type="project" value="TreeGrafter"/>
</dbReference>
<organism evidence="10 11">
    <name type="scientific">Purpureocillium lavendulum</name>
    <dbReference type="NCBI Taxonomy" id="1247861"/>
    <lineage>
        <taxon>Eukaryota</taxon>
        <taxon>Fungi</taxon>
        <taxon>Dikarya</taxon>
        <taxon>Ascomycota</taxon>
        <taxon>Pezizomycotina</taxon>
        <taxon>Sordariomycetes</taxon>
        <taxon>Hypocreomycetidae</taxon>
        <taxon>Hypocreales</taxon>
        <taxon>Ophiocordycipitaceae</taxon>
        <taxon>Purpureocillium</taxon>
    </lineage>
</organism>
<accession>A0AB34G6Q9</accession>
<keyword evidence="6" id="KW-0804">Transcription</keyword>
<reference evidence="10" key="1">
    <citation type="submission" date="2023-01" db="EMBL/GenBank/DDBJ databases">
        <title>The growth and conidiation of Purpureocillium lavendulum are regulated by nitrogen source and histone H3K14 acetylation.</title>
        <authorList>
            <person name="Tang P."/>
            <person name="Han J."/>
            <person name="Zhang C."/>
            <person name="Tang P."/>
            <person name="Qi F."/>
            <person name="Zhang K."/>
            <person name="Liang L."/>
        </authorList>
    </citation>
    <scope>NUCLEOTIDE SEQUENCE</scope>
    <source>
        <strain evidence="10">YMF1.00683</strain>
    </source>
</reference>
<evidence type="ECO:0000313" key="10">
    <source>
        <dbReference type="EMBL" id="KAJ6447310.1"/>
    </source>
</evidence>
<feature type="domain" description="Xylanolytic transcriptional activator regulatory" evidence="9">
    <location>
        <begin position="324"/>
        <end position="397"/>
    </location>
</feature>
<keyword evidence="11" id="KW-1185">Reference proteome</keyword>
<evidence type="ECO:0000259" key="9">
    <source>
        <dbReference type="SMART" id="SM00906"/>
    </source>
</evidence>
<name>A0AB34G6Q9_9HYPO</name>
<evidence type="ECO:0000256" key="2">
    <source>
        <dbReference type="ARBA" id="ARBA00022723"/>
    </source>
</evidence>
<comment type="caution">
    <text evidence="10">The sequence shown here is derived from an EMBL/GenBank/DDBJ whole genome shotgun (WGS) entry which is preliminary data.</text>
</comment>
<dbReference type="CDD" id="cd12148">
    <property type="entry name" value="fungal_TF_MHR"/>
    <property type="match status" value="1"/>
</dbReference>
<dbReference type="Pfam" id="PF04082">
    <property type="entry name" value="Fungal_trans"/>
    <property type="match status" value="1"/>
</dbReference>
<evidence type="ECO:0000256" key="7">
    <source>
        <dbReference type="ARBA" id="ARBA00023242"/>
    </source>
</evidence>
<evidence type="ECO:0000256" key="8">
    <source>
        <dbReference type="SAM" id="MobiDB-lite"/>
    </source>
</evidence>
<gene>
    <name evidence="10" type="ORF">O9K51_02085</name>
</gene>
<dbReference type="AlphaFoldDB" id="A0AB34G6Q9"/>
<evidence type="ECO:0000256" key="6">
    <source>
        <dbReference type="ARBA" id="ARBA00023163"/>
    </source>
</evidence>
<protein>
    <submittedName>
        <fullName evidence="10">C6 transcription factor</fullName>
    </submittedName>
</protein>
<dbReference type="PANTHER" id="PTHR47782">
    <property type="entry name" value="ZN(II)2CYS6 TRANSCRIPTION FACTOR (EUROFUNG)-RELATED"/>
    <property type="match status" value="1"/>
</dbReference>
<feature type="region of interest" description="Disordered" evidence="8">
    <location>
        <begin position="70"/>
        <end position="119"/>
    </location>
</feature>
<keyword evidence="2" id="KW-0479">Metal-binding</keyword>
<dbReference type="GO" id="GO:0005634">
    <property type="term" value="C:nucleus"/>
    <property type="evidence" value="ECO:0007669"/>
    <property type="project" value="UniProtKB-SubCell"/>
</dbReference>
<comment type="subcellular location">
    <subcellularLocation>
        <location evidence="1">Nucleus</location>
    </subcellularLocation>
</comment>
<dbReference type="SMART" id="SM00906">
    <property type="entry name" value="Fungal_trans"/>
    <property type="match status" value="1"/>
</dbReference>
<dbReference type="InterPro" id="IPR052202">
    <property type="entry name" value="Yeast_MetPath_Reg"/>
</dbReference>